<keyword evidence="3" id="KW-0479">Metal-binding</keyword>
<dbReference type="PANTHER" id="PTHR11908">
    <property type="entry name" value="XANTHINE DEHYDROGENASE"/>
    <property type="match status" value="1"/>
</dbReference>
<dbReference type="Gene3D" id="3.10.20.30">
    <property type="match status" value="1"/>
</dbReference>
<evidence type="ECO:0000259" key="7">
    <source>
        <dbReference type="PROSITE" id="PS51085"/>
    </source>
</evidence>
<dbReference type="FunFam" id="1.10.150.120:FF:000003">
    <property type="entry name" value="Carbon monoxide dehydrogenase, small subunit"/>
    <property type="match status" value="1"/>
</dbReference>
<proteinExistence type="inferred from homology"/>
<dbReference type="PROSITE" id="PS00197">
    <property type="entry name" value="2FE2S_FER_1"/>
    <property type="match status" value="1"/>
</dbReference>
<dbReference type="GO" id="GO:0005506">
    <property type="term" value="F:iron ion binding"/>
    <property type="evidence" value="ECO:0007669"/>
    <property type="project" value="InterPro"/>
</dbReference>
<dbReference type="SUPFAM" id="SSF47741">
    <property type="entry name" value="CO dehydrogenase ISP C-domain like"/>
    <property type="match status" value="1"/>
</dbReference>
<evidence type="ECO:0000256" key="6">
    <source>
        <dbReference type="ARBA" id="ARBA00023014"/>
    </source>
</evidence>
<dbReference type="RefSeq" id="WP_097017278.1">
    <property type="nucleotide sequence ID" value="NZ_OBDZ01000007.1"/>
</dbReference>
<dbReference type="Gene3D" id="1.10.150.120">
    <property type="entry name" value="[2Fe-2S]-binding domain"/>
    <property type="match status" value="1"/>
</dbReference>
<dbReference type="InterPro" id="IPR016208">
    <property type="entry name" value="Ald_Oxase/xanthine_DH-like"/>
</dbReference>
<dbReference type="InterPro" id="IPR036010">
    <property type="entry name" value="2Fe-2S_ferredoxin-like_sf"/>
</dbReference>
<dbReference type="GO" id="GO:0016491">
    <property type="term" value="F:oxidoreductase activity"/>
    <property type="evidence" value="ECO:0007669"/>
    <property type="project" value="UniProtKB-KW"/>
</dbReference>
<dbReference type="SUPFAM" id="SSF54292">
    <property type="entry name" value="2Fe-2S ferredoxin-like"/>
    <property type="match status" value="1"/>
</dbReference>
<organism evidence="8 9">
    <name type="scientific">Orenia metallireducens</name>
    <dbReference type="NCBI Taxonomy" id="1413210"/>
    <lineage>
        <taxon>Bacteria</taxon>
        <taxon>Bacillati</taxon>
        <taxon>Bacillota</taxon>
        <taxon>Clostridia</taxon>
        <taxon>Halanaerobiales</taxon>
        <taxon>Halobacteroidaceae</taxon>
        <taxon>Orenia</taxon>
    </lineage>
</organism>
<dbReference type="Pfam" id="PF01799">
    <property type="entry name" value="Fer2_2"/>
    <property type="match status" value="1"/>
</dbReference>
<protein>
    <submittedName>
        <fullName evidence="8">CO or xanthine dehydrogenase, Mo-binding subunit</fullName>
    </submittedName>
</protein>
<evidence type="ECO:0000313" key="9">
    <source>
        <dbReference type="Proteomes" id="UP000219573"/>
    </source>
</evidence>
<dbReference type="EMBL" id="OBDZ01000007">
    <property type="protein sequence ID" value="SNY22629.1"/>
    <property type="molecule type" value="Genomic_DNA"/>
</dbReference>
<dbReference type="Pfam" id="PF20256">
    <property type="entry name" value="MoCoBD_2"/>
    <property type="match status" value="1"/>
</dbReference>
<dbReference type="SMART" id="SM01008">
    <property type="entry name" value="Ald_Xan_dh_C"/>
    <property type="match status" value="1"/>
</dbReference>
<dbReference type="Proteomes" id="UP000219573">
    <property type="component" value="Unassembled WGS sequence"/>
</dbReference>
<evidence type="ECO:0000256" key="2">
    <source>
        <dbReference type="ARBA" id="ARBA00022714"/>
    </source>
</evidence>
<comment type="similarity">
    <text evidence="1">Belongs to the xanthine dehydrogenase family.</text>
</comment>
<reference evidence="9" key="1">
    <citation type="submission" date="2017-09" db="EMBL/GenBank/DDBJ databases">
        <authorList>
            <person name="Varghese N."/>
            <person name="Submissions S."/>
        </authorList>
    </citation>
    <scope>NUCLEOTIDE SEQUENCE [LARGE SCALE GENOMIC DNA]</scope>
    <source>
        <strain evidence="9">MSL47</strain>
    </source>
</reference>
<dbReference type="SUPFAM" id="SSF56003">
    <property type="entry name" value="Molybdenum cofactor-binding domain"/>
    <property type="match status" value="1"/>
</dbReference>
<dbReference type="Gene3D" id="3.90.1170.50">
    <property type="entry name" value="Aldehyde oxidase/xanthine dehydrogenase, a/b hammerhead"/>
    <property type="match status" value="1"/>
</dbReference>
<evidence type="ECO:0000313" key="8">
    <source>
        <dbReference type="EMBL" id="SNY22629.1"/>
    </source>
</evidence>
<dbReference type="InterPro" id="IPR037165">
    <property type="entry name" value="AldOxase/xan_DH_Mopterin-bd_sf"/>
</dbReference>
<dbReference type="Pfam" id="PF01315">
    <property type="entry name" value="Ald_Xan_dh_C"/>
    <property type="match status" value="1"/>
</dbReference>
<dbReference type="InterPro" id="IPR046867">
    <property type="entry name" value="AldOxase/xan_DH_MoCoBD2"/>
</dbReference>
<keyword evidence="9" id="KW-1185">Reference proteome</keyword>
<dbReference type="GO" id="GO:0051537">
    <property type="term" value="F:2 iron, 2 sulfur cluster binding"/>
    <property type="evidence" value="ECO:0007669"/>
    <property type="project" value="UniProtKB-KW"/>
</dbReference>
<feature type="domain" description="2Fe-2S ferredoxin-type" evidence="7">
    <location>
        <begin position="3"/>
        <end position="80"/>
    </location>
</feature>
<dbReference type="PANTHER" id="PTHR11908:SF157">
    <property type="entry name" value="XANTHINE DEHYDROGENASE SUBUNIT D-RELATED"/>
    <property type="match status" value="1"/>
</dbReference>
<evidence type="ECO:0000256" key="1">
    <source>
        <dbReference type="ARBA" id="ARBA00006849"/>
    </source>
</evidence>
<dbReference type="InterPro" id="IPR001041">
    <property type="entry name" value="2Fe-2S_ferredoxin-type"/>
</dbReference>
<keyword evidence="6" id="KW-0411">Iron-sulfur</keyword>
<evidence type="ECO:0000256" key="3">
    <source>
        <dbReference type="ARBA" id="ARBA00022723"/>
    </source>
</evidence>
<dbReference type="InterPro" id="IPR000674">
    <property type="entry name" value="Ald_Oxase/Xan_DH_a/b"/>
</dbReference>
<dbReference type="AlphaFoldDB" id="A0A285GGD5"/>
<sequence length="916" mass="99293">MAEGISLVINGEKVKVRNEEGSLTLLTFLREKLGLLGAKNGCNQGHCGTCTVIINGRAQKSCVWKLSRLNESKIETIENLSKGGSLHPLQLAFMETGAIQCGFCTPGMIMSAKALLDKNKQPSTQEVKKALKANICRCTGYQKIIEAIQLAASYLRENREFTIAKSKELLAAKEIRNDALEKVTGKPLYVDDLFREGMLYGKLHLSSEPHAEIIEIDTSKAEKIPGVVEVLTAEDIPGEKDFGLIINHQPVLAYDKVRYIGDPIALVIAESQEAAAKGVEEIEVKYKQLPTYYSPAEALVDDAVDIHEDGNILTDIKLRKGNYEDPFAEADVIIEDTYQTPFTEHAYLEPEGCLAEYIDGRIIVWTPSQGSYEYRNIIAASLNLSEDKVRVITTCTGGAFGGREEPTVQVHTALAALLLKRPVKMVLTREESIRISTKRHAAYLHYKTGATKDGKLVGAEVEIYTDTGAYASAGQPVAGRATSFALGPYQVANAKVDVKAVYTNNLPGGAFRGFGAPQVCFAAEIQMDRLAEKLGMDPIELRLKNALEDGRDTLTGEVVAGGIGFKDCLIKLQEAIAKEEIVNTDNKKRAWGIAAAYKNVGLGTGLEEETEARIELNSDGSFTLYVGCIDSGQGSDTAMAQIAATALGIDYREVKVLAGDTELTPDIGVTTGSRMVFLSGNAVKGAAEGLKDKILKAVAEVSGVSIDGLYIEDGEVKDKDTRDLVITLAEIANKDIQLFDSYKYIPPRTAPLAKDAIPATPTAGWDKLHFAYCYAAHGALVEWDQANNDVKVLKVIAAHDLGKTINLKSVEGQIEGGVAMGLGYALSEDFYLQDGRLVQDNLLKLKLPKTTDMSEVKSILIEENHPDGPYGAKGMSELPVAPVAPAVVNALYRLTGKRLTKIPIDIELLKSESESK</sequence>
<dbReference type="InterPro" id="IPR036884">
    <property type="entry name" value="2Fe-2S-bd_dom_sf"/>
</dbReference>
<keyword evidence="4" id="KW-0560">Oxidoreductase</keyword>
<dbReference type="Gene3D" id="3.30.365.10">
    <property type="entry name" value="Aldehyde oxidase/xanthine dehydrogenase, molybdopterin binding domain"/>
    <property type="match status" value="4"/>
</dbReference>
<keyword evidence="2" id="KW-0001">2Fe-2S</keyword>
<name>A0A285GGD5_9FIRM</name>
<dbReference type="SUPFAM" id="SSF54665">
    <property type="entry name" value="CO dehydrogenase molybdoprotein N-domain-like"/>
    <property type="match status" value="1"/>
</dbReference>
<accession>A0A285GGD5</accession>
<evidence type="ECO:0000256" key="5">
    <source>
        <dbReference type="ARBA" id="ARBA00023004"/>
    </source>
</evidence>
<dbReference type="OrthoDB" id="9759099at2"/>
<dbReference type="CDD" id="cd00207">
    <property type="entry name" value="fer2"/>
    <property type="match status" value="1"/>
</dbReference>
<dbReference type="InterPro" id="IPR008274">
    <property type="entry name" value="AldOxase/xan_DH_MoCoBD1"/>
</dbReference>
<dbReference type="InterPro" id="IPR006058">
    <property type="entry name" value="2Fe2S_fd_BS"/>
</dbReference>
<dbReference type="PROSITE" id="PS51085">
    <property type="entry name" value="2FE2S_FER_2"/>
    <property type="match status" value="1"/>
</dbReference>
<gene>
    <name evidence="8" type="ORF">SAMN06265827_10791</name>
</gene>
<keyword evidence="5" id="KW-0408">Iron</keyword>
<evidence type="ECO:0000256" key="4">
    <source>
        <dbReference type="ARBA" id="ARBA00023002"/>
    </source>
</evidence>
<dbReference type="Pfam" id="PF00111">
    <property type="entry name" value="Fer2"/>
    <property type="match status" value="1"/>
</dbReference>
<dbReference type="InterPro" id="IPR002888">
    <property type="entry name" value="2Fe-2S-bd"/>
</dbReference>
<dbReference type="Pfam" id="PF02738">
    <property type="entry name" value="MoCoBD_1"/>
    <property type="match status" value="1"/>
</dbReference>
<dbReference type="InterPro" id="IPR012675">
    <property type="entry name" value="Beta-grasp_dom_sf"/>
</dbReference>
<dbReference type="InterPro" id="IPR036856">
    <property type="entry name" value="Ald_Oxase/Xan_DH_a/b_sf"/>
</dbReference>